<keyword evidence="2" id="KW-1185">Reference proteome</keyword>
<evidence type="ECO:0000313" key="2">
    <source>
        <dbReference type="Proteomes" id="UP001589894"/>
    </source>
</evidence>
<reference evidence="1 2" key="1">
    <citation type="submission" date="2024-09" db="EMBL/GenBank/DDBJ databases">
        <authorList>
            <person name="Sun Q."/>
            <person name="Mori K."/>
        </authorList>
    </citation>
    <scope>NUCLEOTIDE SEQUENCE [LARGE SCALE GENOMIC DNA]</scope>
    <source>
        <strain evidence="1 2">TBRC 2205</strain>
    </source>
</reference>
<proteinExistence type="predicted"/>
<evidence type="ECO:0000313" key="1">
    <source>
        <dbReference type="EMBL" id="MFC0563285.1"/>
    </source>
</evidence>
<dbReference type="Proteomes" id="UP001589894">
    <property type="component" value="Unassembled WGS sequence"/>
</dbReference>
<dbReference type="SUPFAM" id="SSF111331">
    <property type="entry name" value="NAD kinase/diacylglycerol kinase-like"/>
    <property type="match status" value="1"/>
</dbReference>
<dbReference type="InterPro" id="IPR017438">
    <property type="entry name" value="ATP-NAD_kinase_N"/>
</dbReference>
<dbReference type="EMBL" id="JBHLUE010000002">
    <property type="protein sequence ID" value="MFC0563285.1"/>
    <property type="molecule type" value="Genomic_DNA"/>
</dbReference>
<comment type="caution">
    <text evidence="1">The sequence shown here is derived from an EMBL/GenBank/DDBJ whole genome shotgun (WGS) entry which is preliminary data.</text>
</comment>
<sequence>MYDVVLLALGSDRAGSEGCGSDRPGSDGCGGDGCADAPRVPVLACADALTRAGARVSTVTAHSDAEIDAALARLDGSPRPDGLSWPDSDGKARLVVAVASDGQLRAVLRRLVRRYAPPPSRRPADLAPNRTIPDLPAIGLLPLDPARGPGSGATDLIAQLGLPRSPAEVAGAVLTGRVRRLDLLRNDGGSVTLDGALIGGADESGTPRPWQGRVEVDGAVLSDGQEQLLACVVGNAGGYAEVEGVPLLTATDPADGLVEVAVAVPVVARSGWTRRPRVRVEIRRARGRAVAVNPRTERVSYLDDGVGGELTRKRSWWVEPGAWAVFDPSVSG</sequence>
<dbReference type="InterPro" id="IPR016064">
    <property type="entry name" value="NAD/diacylglycerol_kinase_sf"/>
</dbReference>
<gene>
    <name evidence="1" type="ORF">ACFFHU_03760</name>
</gene>
<dbReference type="Gene3D" id="3.40.50.10330">
    <property type="entry name" value="Probable inorganic polyphosphate/atp-NAD kinase, domain 1"/>
    <property type="match status" value="1"/>
</dbReference>
<organism evidence="1 2">
    <name type="scientific">Plantactinospora siamensis</name>
    <dbReference type="NCBI Taxonomy" id="555372"/>
    <lineage>
        <taxon>Bacteria</taxon>
        <taxon>Bacillati</taxon>
        <taxon>Actinomycetota</taxon>
        <taxon>Actinomycetes</taxon>
        <taxon>Micromonosporales</taxon>
        <taxon>Micromonosporaceae</taxon>
        <taxon>Plantactinospora</taxon>
    </lineage>
</organism>
<protein>
    <recommendedName>
        <fullName evidence="3">DAGKc domain-containing protein</fullName>
    </recommendedName>
</protein>
<evidence type="ECO:0008006" key="3">
    <source>
        <dbReference type="Google" id="ProtNLM"/>
    </source>
</evidence>
<name>A0ABV6NR95_9ACTN</name>
<dbReference type="RefSeq" id="WP_377335661.1">
    <property type="nucleotide sequence ID" value="NZ_JBHLUE010000002.1"/>
</dbReference>
<accession>A0ABV6NR95</accession>